<protein>
    <submittedName>
        <fullName evidence="2">Uncharacterized protein</fullName>
    </submittedName>
</protein>
<sequence>MELDAAGVLLAEEPDVEPDDPEDDEPDEDEPDDEDEESDDEDDSDFAGLLAAAVSEPDERESVR</sequence>
<dbReference type="STRING" id="946078.GA0070622_6034"/>
<organism evidence="2 3">
    <name type="scientific">Micromonospora sediminicola</name>
    <dbReference type="NCBI Taxonomy" id="946078"/>
    <lineage>
        <taxon>Bacteria</taxon>
        <taxon>Bacillati</taxon>
        <taxon>Actinomycetota</taxon>
        <taxon>Actinomycetes</taxon>
        <taxon>Micromonosporales</taxon>
        <taxon>Micromonosporaceae</taxon>
        <taxon>Micromonospora</taxon>
    </lineage>
</organism>
<dbReference type="AlphaFoldDB" id="A0A1A9BIZ0"/>
<keyword evidence="3" id="KW-1185">Reference proteome</keyword>
<dbReference type="Proteomes" id="UP000199558">
    <property type="component" value="Unassembled WGS sequence"/>
</dbReference>
<name>A0A1A9BIZ0_9ACTN</name>
<evidence type="ECO:0000313" key="3">
    <source>
        <dbReference type="Proteomes" id="UP000199558"/>
    </source>
</evidence>
<feature type="region of interest" description="Disordered" evidence="1">
    <location>
        <begin position="1"/>
        <end position="64"/>
    </location>
</feature>
<accession>A0A1A9BIZ0</accession>
<proteinExistence type="predicted"/>
<dbReference type="EMBL" id="FLRH01000004">
    <property type="protein sequence ID" value="SBT68919.1"/>
    <property type="molecule type" value="Genomic_DNA"/>
</dbReference>
<reference evidence="3" key="1">
    <citation type="submission" date="2016-06" db="EMBL/GenBank/DDBJ databases">
        <authorList>
            <person name="Varghese N."/>
            <person name="Submissions Spin"/>
        </authorList>
    </citation>
    <scope>NUCLEOTIDE SEQUENCE [LARGE SCALE GENOMIC DNA]</scope>
    <source>
        <strain evidence="3">DSM 45794</strain>
    </source>
</reference>
<gene>
    <name evidence="2" type="ORF">GA0070622_6034</name>
</gene>
<evidence type="ECO:0000313" key="2">
    <source>
        <dbReference type="EMBL" id="SBT68919.1"/>
    </source>
</evidence>
<evidence type="ECO:0000256" key="1">
    <source>
        <dbReference type="SAM" id="MobiDB-lite"/>
    </source>
</evidence>
<feature type="compositionally biased region" description="Acidic residues" evidence="1">
    <location>
        <begin position="12"/>
        <end position="45"/>
    </location>
</feature>